<dbReference type="PROSITE" id="PS50949">
    <property type="entry name" value="HTH_GNTR"/>
    <property type="match status" value="1"/>
</dbReference>
<keyword evidence="6" id="KW-1185">Reference proteome</keyword>
<dbReference type="GO" id="GO:0003677">
    <property type="term" value="F:DNA binding"/>
    <property type="evidence" value="ECO:0007669"/>
    <property type="project" value="UniProtKB-KW"/>
</dbReference>
<dbReference type="SMART" id="SM00345">
    <property type="entry name" value="HTH_GNTR"/>
    <property type="match status" value="1"/>
</dbReference>
<evidence type="ECO:0000256" key="1">
    <source>
        <dbReference type="ARBA" id="ARBA00023015"/>
    </source>
</evidence>
<sequence>MSPSVPIYRQIQDFIRGGIAAGHFMPGDRLPSEFELARRFGTTRATVARAFQELGFEGLVSRRVGSGTYVSERQRDNVDTGVVGGYEERATAAGQAVSYELLEYARTEAGQRVADMLQVAPGAAVYRIQRLRRVGGRIAAEDRYVPEAIGQDIQPDWLAQHAVQHLFREYLGLRIARIDNVVRATLATASLSQRLSVERGAALLVREHIIFDLQDRPVLCGDTVYSSEFSIHYALRAAQ</sequence>
<evidence type="ECO:0000256" key="2">
    <source>
        <dbReference type="ARBA" id="ARBA00023125"/>
    </source>
</evidence>
<keyword evidence="3" id="KW-0804">Transcription</keyword>
<dbReference type="InterPro" id="IPR050679">
    <property type="entry name" value="Bact_HTH_transcr_reg"/>
</dbReference>
<dbReference type="EMBL" id="FQXE01000003">
    <property type="protein sequence ID" value="SHH48933.1"/>
    <property type="molecule type" value="Genomic_DNA"/>
</dbReference>
<dbReference type="AlphaFoldDB" id="A0A1M5TF16"/>
<keyword evidence="1" id="KW-0805">Transcription regulation</keyword>
<dbReference type="PRINTS" id="PR00035">
    <property type="entry name" value="HTHGNTR"/>
</dbReference>
<dbReference type="Pfam" id="PF07702">
    <property type="entry name" value="UTRA"/>
    <property type="match status" value="1"/>
</dbReference>
<accession>A0A1M5TF16</accession>
<dbReference type="Gene3D" id="1.10.10.10">
    <property type="entry name" value="Winged helix-like DNA-binding domain superfamily/Winged helix DNA-binding domain"/>
    <property type="match status" value="1"/>
</dbReference>
<dbReference type="InterPro" id="IPR000524">
    <property type="entry name" value="Tscrpt_reg_HTH_GntR"/>
</dbReference>
<name>A0A1M5TF16_9BURK</name>
<feature type="domain" description="HTH gntR-type" evidence="4">
    <location>
        <begin position="5"/>
        <end position="73"/>
    </location>
</feature>
<reference evidence="5 6" key="1">
    <citation type="submission" date="2016-11" db="EMBL/GenBank/DDBJ databases">
        <authorList>
            <person name="Jaros S."/>
            <person name="Januszkiewicz K."/>
            <person name="Wedrychowicz H."/>
        </authorList>
    </citation>
    <scope>NUCLEOTIDE SEQUENCE [LARGE SCALE GENOMIC DNA]</scope>
    <source>
        <strain evidence="5 6">CGMCC 1.10190</strain>
    </source>
</reference>
<dbReference type="InterPro" id="IPR028978">
    <property type="entry name" value="Chorismate_lyase_/UTRA_dom_sf"/>
</dbReference>
<protein>
    <submittedName>
        <fullName evidence="5">DNA-binding transcriptional regulator, GntR family</fullName>
    </submittedName>
</protein>
<dbReference type="CDD" id="cd07377">
    <property type="entry name" value="WHTH_GntR"/>
    <property type="match status" value="1"/>
</dbReference>
<dbReference type="STRING" id="658167.SAMN04488135_103347"/>
<dbReference type="PANTHER" id="PTHR44846">
    <property type="entry name" value="MANNOSYL-D-GLYCERATE TRANSPORT/METABOLISM SYSTEM REPRESSOR MNGR-RELATED"/>
    <property type="match status" value="1"/>
</dbReference>
<dbReference type="SUPFAM" id="SSF46785">
    <property type="entry name" value="Winged helix' DNA-binding domain"/>
    <property type="match status" value="1"/>
</dbReference>
<dbReference type="InterPro" id="IPR036390">
    <property type="entry name" value="WH_DNA-bd_sf"/>
</dbReference>
<gene>
    <name evidence="5" type="ORF">SAMN04488135_103347</name>
</gene>
<keyword evidence="2 5" id="KW-0238">DNA-binding</keyword>
<dbReference type="InterPro" id="IPR036388">
    <property type="entry name" value="WH-like_DNA-bd_sf"/>
</dbReference>
<evidence type="ECO:0000313" key="6">
    <source>
        <dbReference type="Proteomes" id="UP000184226"/>
    </source>
</evidence>
<dbReference type="Pfam" id="PF00392">
    <property type="entry name" value="GntR"/>
    <property type="match status" value="1"/>
</dbReference>
<dbReference type="RefSeq" id="WP_073102502.1">
    <property type="nucleotide sequence ID" value="NZ_FQXE01000003.1"/>
</dbReference>
<evidence type="ECO:0000313" key="5">
    <source>
        <dbReference type="EMBL" id="SHH48933.1"/>
    </source>
</evidence>
<dbReference type="SUPFAM" id="SSF64288">
    <property type="entry name" value="Chorismate lyase-like"/>
    <property type="match status" value="1"/>
</dbReference>
<evidence type="ECO:0000256" key="3">
    <source>
        <dbReference type="ARBA" id="ARBA00023163"/>
    </source>
</evidence>
<dbReference type="OrthoDB" id="9808698at2"/>
<proteinExistence type="predicted"/>
<dbReference type="SMART" id="SM00866">
    <property type="entry name" value="UTRA"/>
    <property type="match status" value="1"/>
</dbReference>
<dbReference type="Proteomes" id="UP000184226">
    <property type="component" value="Unassembled WGS sequence"/>
</dbReference>
<organism evidence="5 6">
    <name type="scientific">Pollutimonas bauzanensis</name>
    <dbReference type="NCBI Taxonomy" id="658167"/>
    <lineage>
        <taxon>Bacteria</taxon>
        <taxon>Pseudomonadati</taxon>
        <taxon>Pseudomonadota</taxon>
        <taxon>Betaproteobacteria</taxon>
        <taxon>Burkholderiales</taxon>
        <taxon>Alcaligenaceae</taxon>
        <taxon>Pollutimonas</taxon>
    </lineage>
</organism>
<dbReference type="Gene3D" id="3.40.1410.10">
    <property type="entry name" value="Chorismate lyase-like"/>
    <property type="match status" value="1"/>
</dbReference>
<evidence type="ECO:0000259" key="4">
    <source>
        <dbReference type="PROSITE" id="PS50949"/>
    </source>
</evidence>
<dbReference type="GO" id="GO:0003700">
    <property type="term" value="F:DNA-binding transcription factor activity"/>
    <property type="evidence" value="ECO:0007669"/>
    <property type="project" value="InterPro"/>
</dbReference>
<dbReference type="InterPro" id="IPR011663">
    <property type="entry name" value="UTRA"/>
</dbReference>